<dbReference type="OrthoDB" id="9763003at2"/>
<evidence type="ECO:0000256" key="1">
    <source>
        <dbReference type="ARBA" id="ARBA00004651"/>
    </source>
</evidence>
<evidence type="ECO:0000313" key="8">
    <source>
        <dbReference type="Proteomes" id="UP000028091"/>
    </source>
</evidence>
<dbReference type="Proteomes" id="UP000028091">
    <property type="component" value="Unassembled WGS sequence"/>
</dbReference>
<dbReference type="GO" id="GO:0044341">
    <property type="term" value="P:sodium-dependent phosphate transport"/>
    <property type="evidence" value="ECO:0007669"/>
    <property type="project" value="InterPro"/>
</dbReference>
<feature type="transmembrane region" description="Helical" evidence="6">
    <location>
        <begin position="133"/>
        <end position="153"/>
    </location>
</feature>
<dbReference type="GO" id="GO:0005886">
    <property type="term" value="C:plasma membrane"/>
    <property type="evidence" value="ECO:0007669"/>
    <property type="project" value="UniProtKB-SubCell"/>
</dbReference>
<feature type="transmembrane region" description="Helical" evidence="6">
    <location>
        <begin position="279"/>
        <end position="304"/>
    </location>
</feature>
<name>A0A081LCR9_9BACI</name>
<comment type="subcellular location">
    <subcellularLocation>
        <location evidence="1">Cell membrane</location>
        <topology evidence="1">Multi-pass membrane protein</topology>
    </subcellularLocation>
</comment>
<dbReference type="PANTHER" id="PTHR10010">
    <property type="entry name" value="SOLUTE CARRIER FAMILY 34 SODIUM PHOSPHATE , MEMBER 2-RELATED"/>
    <property type="match status" value="1"/>
</dbReference>
<feature type="transmembrane region" description="Helical" evidence="6">
    <location>
        <begin position="209"/>
        <end position="232"/>
    </location>
</feature>
<feature type="transmembrane region" description="Helical" evidence="6">
    <location>
        <begin position="238"/>
        <end position="267"/>
    </location>
</feature>
<keyword evidence="8" id="KW-1185">Reference proteome</keyword>
<dbReference type="AlphaFoldDB" id="A0A081LCR9"/>
<feature type="transmembrane region" description="Helical" evidence="6">
    <location>
        <begin position="47"/>
        <end position="71"/>
    </location>
</feature>
<dbReference type="InterPro" id="IPR004633">
    <property type="entry name" value="NaPi_cotrn-rel/YqeW-like"/>
</dbReference>
<proteinExistence type="predicted"/>
<evidence type="ECO:0000256" key="6">
    <source>
        <dbReference type="SAM" id="Phobius"/>
    </source>
</evidence>
<dbReference type="RefSeq" id="WP_034319474.1">
    <property type="nucleotide sequence ID" value="NZ_JBCMYH010000015.1"/>
</dbReference>
<reference evidence="7 8" key="1">
    <citation type="submission" date="2012-09" db="EMBL/GenBank/DDBJ databases">
        <title>Genome Sequence of Bacillus sp. DW5-4.</title>
        <authorList>
            <person name="Lai Q."/>
            <person name="Liu Y."/>
            <person name="Shao Z."/>
        </authorList>
    </citation>
    <scope>NUCLEOTIDE SEQUENCE [LARGE SCALE GENOMIC DNA]</scope>
    <source>
        <strain evidence="7 8">DW5-4</strain>
    </source>
</reference>
<dbReference type="PANTHER" id="PTHR10010:SF46">
    <property type="entry name" value="SODIUM-DEPENDENT PHOSPHATE TRANSPORT PROTEIN 2B"/>
    <property type="match status" value="1"/>
</dbReference>
<gene>
    <name evidence="7" type="ORF">BA70_15275</name>
</gene>
<keyword evidence="4 6" id="KW-1133">Transmembrane helix</keyword>
<comment type="caution">
    <text evidence="7">The sequence shown here is derived from an EMBL/GenBank/DDBJ whole genome shotgun (WGS) entry which is preliminary data.</text>
</comment>
<keyword evidence="3 6" id="KW-0812">Transmembrane</keyword>
<keyword evidence="5 6" id="KW-0472">Membrane</keyword>
<feature type="transmembrane region" description="Helical" evidence="6">
    <location>
        <begin position="173"/>
        <end position="197"/>
    </location>
</feature>
<evidence type="ECO:0000256" key="4">
    <source>
        <dbReference type="ARBA" id="ARBA00022989"/>
    </source>
</evidence>
<dbReference type="eggNOG" id="COG1283">
    <property type="taxonomic scope" value="Bacteria"/>
</dbReference>
<dbReference type="EMBL" id="JOTP01000005">
    <property type="protein sequence ID" value="KEP27045.1"/>
    <property type="molecule type" value="Genomic_DNA"/>
</dbReference>
<feature type="transmembrane region" description="Helical" evidence="6">
    <location>
        <begin position="107"/>
        <end position="126"/>
    </location>
</feature>
<sequence length="309" mass="33662">MMAIIYFCALIFIFLWSMGLLRKGLMALTSSRIEKSLLLFTDHPMKAFLVSIVFTGVLQSSSAFMVIVIGFVSTGILTFKKSIPMILGTNIGSTFTTEFIAIKMDVFMWVLIATGLVCIIFGQRSFKHAGKSLFGLGMIFFCIQGFSKIAGMMTSQPETLRFLEMMQHSDWTALLSGTVFTAIVHSSSVCIGILMGFMNEGSVALQEGISFVLGSNIGTCITAVMAAISGGYAARQTAYAHVVFNVLGVLLCLPFLALITEFVALLASSPAQQIAHFSLLFNVASSLLFFPFIRPFHALILFLLPNQSK</sequence>
<evidence type="ECO:0000256" key="3">
    <source>
        <dbReference type="ARBA" id="ARBA00022692"/>
    </source>
</evidence>
<dbReference type="NCBIfam" id="TIGR00704">
    <property type="entry name" value="NaPi_cotrn_rel"/>
    <property type="match status" value="1"/>
</dbReference>
<dbReference type="GO" id="GO:0005436">
    <property type="term" value="F:sodium:phosphate symporter activity"/>
    <property type="evidence" value="ECO:0007669"/>
    <property type="project" value="InterPro"/>
</dbReference>
<accession>A0A081LCR9</accession>
<protein>
    <recommendedName>
        <fullName evidence="9">Na/Pi cotransporter</fullName>
    </recommendedName>
</protein>
<dbReference type="InterPro" id="IPR003841">
    <property type="entry name" value="Na/Pi_transpt"/>
</dbReference>
<evidence type="ECO:0000256" key="2">
    <source>
        <dbReference type="ARBA" id="ARBA00022475"/>
    </source>
</evidence>
<dbReference type="Pfam" id="PF02690">
    <property type="entry name" value="Na_Pi_cotrans"/>
    <property type="match status" value="2"/>
</dbReference>
<evidence type="ECO:0008006" key="9">
    <source>
        <dbReference type="Google" id="ProtNLM"/>
    </source>
</evidence>
<dbReference type="NCBIfam" id="NF037997">
    <property type="entry name" value="Na_Pi_symport"/>
    <property type="match status" value="1"/>
</dbReference>
<evidence type="ECO:0000256" key="5">
    <source>
        <dbReference type="ARBA" id="ARBA00023136"/>
    </source>
</evidence>
<keyword evidence="2" id="KW-1003">Cell membrane</keyword>
<organism evidence="7 8">
    <name type="scientific">Bacillus zhangzhouensis</name>
    <dbReference type="NCBI Taxonomy" id="1178540"/>
    <lineage>
        <taxon>Bacteria</taxon>
        <taxon>Bacillati</taxon>
        <taxon>Bacillota</taxon>
        <taxon>Bacilli</taxon>
        <taxon>Bacillales</taxon>
        <taxon>Bacillaceae</taxon>
        <taxon>Bacillus</taxon>
    </lineage>
</organism>
<evidence type="ECO:0000313" key="7">
    <source>
        <dbReference type="EMBL" id="KEP27045.1"/>
    </source>
</evidence>